<reference evidence="1 2" key="2">
    <citation type="submission" date="2015-10" db="EMBL/GenBank/DDBJ databases">
        <title>Comparative genomics and high-throughput reverse genetic screens identify a new phytobacterial MAMP and an Arabidopsis receptor required for immune elicitation.</title>
        <authorList>
            <person name="Mott G.A."/>
            <person name="Thakur S."/>
            <person name="Wang P.W."/>
            <person name="Desveaux D."/>
            <person name="Guttman D.S."/>
        </authorList>
    </citation>
    <scope>NUCLEOTIDE SEQUENCE [LARGE SCALE GENOMIC DNA]</scope>
    <source>
        <strain evidence="1 2">107</strain>
    </source>
</reference>
<dbReference type="EMBL" id="LGLK01000057">
    <property type="protein sequence ID" value="KPC17496.1"/>
    <property type="molecule type" value="Genomic_DNA"/>
</dbReference>
<gene>
    <name evidence="1" type="ORF">AC499_0698</name>
</gene>
<comment type="caution">
    <text evidence="1">The sequence shown here is derived from an EMBL/GenBank/DDBJ whole genome shotgun (WGS) entry which is preliminary data.</text>
</comment>
<organism evidence="1 2">
    <name type="scientific">Pseudomonas amygdali pv. lachrymans</name>
    <name type="common">Pseudomonas syringae pv. lachrymans</name>
    <dbReference type="NCBI Taxonomy" id="53707"/>
    <lineage>
        <taxon>Bacteria</taxon>
        <taxon>Pseudomonadati</taxon>
        <taxon>Pseudomonadota</taxon>
        <taxon>Gammaproteobacteria</taxon>
        <taxon>Pseudomonadales</taxon>
        <taxon>Pseudomonadaceae</taxon>
        <taxon>Pseudomonas</taxon>
        <taxon>Pseudomonas amygdali</taxon>
    </lineage>
</organism>
<evidence type="ECO:0000313" key="2">
    <source>
        <dbReference type="Proteomes" id="UP000037943"/>
    </source>
</evidence>
<proteinExistence type="predicted"/>
<reference evidence="1 2" key="1">
    <citation type="submission" date="2015-07" db="EMBL/GenBank/DDBJ databases">
        <authorList>
            <person name="O'Brien H.E."/>
            <person name="Thakur S."/>
            <person name="Gong Y."/>
            <person name="Wang P.W."/>
            <person name="Guttman D.S."/>
        </authorList>
    </citation>
    <scope>NUCLEOTIDE SEQUENCE [LARGE SCALE GENOMIC DNA]</scope>
    <source>
        <strain evidence="1 2">107</strain>
    </source>
</reference>
<dbReference type="Proteomes" id="UP000037943">
    <property type="component" value="Unassembled WGS sequence"/>
</dbReference>
<name>A0ABR5KRR2_PSEAV</name>
<evidence type="ECO:0000313" key="1">
    <source>
        <dbReference type="EMBL" id="KPC17496.1"/>
    </source>
</evidence>
<accession>A0ABR5KRR2</accession>
<protein>
    <submittedName>
        <fullName evidence="1">Metallophosphoesterase</fullName>
    </submittedName>
</protein>
<keyword evidence="2" id="KW-1185">Reference proteome</keyword>
<sequence>MVRKVQQLGNIVNLDTGAYHGRGHRWPGEGGLSIVRVDVGWSDLKTAIDSSKNGKGLLLG</sequence>